<name>A0A151IZV5_9HYME</name>
<evidence type="ECO:0000313" key="2">
    <source>
        <dbReference type="Proteomes" id="UP000078492"/>
    </source>
</evidence>
<organism evidence="1 2">
    <name type="scientific">Trachymyrmex cornetzi</name>
    <dbReference type="NCBI Taxonomy" id="471704"/>
    <lineage>
        <taxon>Eukaryota</taxon>
        <taxon>Metazoa</taxon>
        <taxon>Ecdysozoa</taxon>
        <taxon>Arthropoda</taxon>
        <taxon>Hexapoda</taxon>
        <taxon>Insecta</taxon>
        <taxon>Pterygota</taxon>
        <taxon>Neoptera</taxon>
        <taxon>Endopterygota</taxon>
        <taxon>Hymenoptera</taxon>
        <taxon>Apocrita</taxon>
        <taxon>Aculeata</taxon>
        <taxon>Formicoidea</taxon>
        <taxon>Formicidae</taxon>
        <taxon>Myrmicinae</taxon>
        <taxon>Trachymyrmex</taxon>
    </lineage>
</organism>
<reference evidence="1 2" key="1">
    <citation type="submission" date="2015-09" db="EMBL/GenBank/DDBJ databases">
        <title>Trachymyrmex cornetzi WGS genome.</title>
        <authorList>
            <person name="Nygaard S."/>
            <person name="Hu H."/>
            <person name="Boomsma J."/>
            <person name="Zhang G."/>
        </authorList>
    </citation>
    <scope>NUCLEOTIDE SEQUENCE [LARGE SCALE GENOMIC DNA]</scope>
    <source>
        <strain evidence="1">Tcor2-1</strain>
        <tissue evidence="1">Whole body</tissue>
    </source>
</reference>
<dbReference type="AlphaFoldDB" id="A0A151IZV5"/>
<sequence>MPPPYNRKKIKELQNIIKSHQQPDYSWPKYNIQSCGKASKSRHQIRLKILNVLLLILIT</sequence>
<accession>A0A151IZV5</accession>
<dbReference type="EMBL" id="KQ980677">
    <property type="protein sequence ID" value="KYN14591.1"/>
    <property type="molecule type" value="Genomic_DNA"/>
</dbReference>
<keyword evidence="2" id="KW-1185">Reference proteome</keyword>
<dbReference type="Proteomes" id="UP000078492">
    <property type="component" value="Unassembled WGS sequence"/>
</dbReference>
<gene>
    <name evidence="1" type="ORF">ALC57_13203</name>
</gene>
<proteinExistence type="predicted"/>
<evidence type="ECO:0000313" key="1">
    <source>
        <dbReference type="EMBL" id="KYN14591.1"/>
    </source>
</evidence>
<protein>
    <submittedName>
        <fullName evidence="1">Uncharacterized protein</fullName>
    </submittedName>
</protein>